<name>A0ABR4CM50_9HELO</name>
<organism evidence="1 2">
    <name type="scientific">Oculimacula yallundae</name>
    <dbReference type="NCBI Taxonomy" id="86028"/>
    <lineage>
        <taxon>Eukaryota</taxon>
        <taxon>Fungi</taxon>
        <taxon>Dikarya</taxon>
        <taxon>Ascomycota</taxon>
        <taxon>Pezizomycotina</taxon>
        <taxon>Leotiomycetes</taxon>
        <taxon>Helotiales</taxon>
        <taxon>Ploettnerulaceae</taxon>
        <taxon>Oculimacula</taxon>
    </lineage>
</organism>
<reference evidence="1 2" key="1">
    <citation type="journal article" date="2024" name="Commun. Biol.">
        <title>Comparative genomic analysis of thermophilic fungi reveals convergent evolutionary adaptations and gene losses.</title>
        <authorList>
            <person name="Steindorff A.S."/>
            <person name="Aguilar-Pontes M.V."/>
            <person name="Robinson A.J."/>
            <person name="Andreopoulos B."/>
            <person name="LaButti K."/>
            <person name="Kuo A."/>
            <person name="Mondo S."/>
            <person name="Riley R."/>
            <person name="Otillar R."/>
            <person name="Haridas S."/>
            <person name="Lipzen A."/>
            <person name="Grimwood J."/>
            <person name="Schmutz J."/>
            <person name="Clum A."/>
            <person name="Reid I.D."/>
            <person name="Moisan M.C."/>
            <person name="Butler G."/>
            <person name="Nguyen T.T.M."/>
            <person name="Dewar K."/>
            <person name="Conant G."/>
            <person name="Drula E."/>
            <person name="Henrissat B."/>
            <person name="Hansel C."/>
            <person name="Singer S."/>
            <person name="Hutchinson M.I."/>
            <person name="de Vries R.P."/>
            <person name="Natvig D.O."/>
            <person name="Powell A.J."/>
            <person name="Tsang A."/>
            <person name="Grigoriev I.V."/>
        </authorList>
    </citation>
    <scope>NUCLEOTIDE SEQUENCE [LARGE SCALE GENOMIC DNA]</scope>
    <source>
        <strain evidence="1 2">CBS 494.80</strain>
    </source>
</reference>
<dbReference type="EMBL" id="JAZHXI010000006">
    <property type="protein sequence ID" value="KAL2070885.1"/>
    <property type="molecule type" value="Genomic_DNA"/>
</dbReference>
<accession>A0ABR4CM50</accession>
<comment type="caution">
    <text evidence="1">The sequence shown here is derived from an EMBL/GenBank/DDBJ whole genome shotgun (WGS) entry which is preliminary data.</text>
</comment>
<evidence type="ECO:0000313" key="2">
    <source>
        <dbReference type="Proteomes" id="UP001595075"/>
    </source>
</evidence>
<gene>
    <name evidence="1" type="ORF">VTL71DRAFT_13911</name>
</gene>
<evidence type="ECO:0000313" key="1">
    <source>
        <dbReference type="EMBL" id="KAL2070885.1"/>
    </source>
</evidence>
<dbReference type="Proteomes" id="UP001595075">
    <property type="component" value="Unassembled WGS sequence"/>
</dbReference>
<keyword evidence="2" id="KW-1185">Reference proteome</keyword>
<proteinExistence type="predicted"/>
<sequence length="79" mass="8677">MQKSGLIWKLKNPYLITSELPFPLTAKVGWGVPCTSVPERNNIPGLDLRREPVQGKACAPDEAFGDSTFNLLPFSCITT</sequence>
<protein>
    <submittedName>
        <fullName evidence="1">Uncharacterized protein</fullName>
    </submittedName>
</protein>